<dbReference type="Proteomes" id="UP000515734">
    <property type="component" value="Chromosome"/>
</dbReference>
<protein>
    <recommendedName>
        <fullName evidence="3">WXG100 family type VII secretion target</fullName>
    </recommendedName>
</protein>
<reference evidence="1 2" key="1">
    <citation type="submission" date="2020-07" db="EMBL/GenBank/DDBJ databases">
        <title>Complete genome sequence of Mycolicibacterium litorale like strain isolated from cardiac implantable electronic device infection.</title>
        <authorList>
            <person name="Fukano H."/>
            <person name="Miyama H."/>
            <person name="Hoshino Y."/>
        </authorList>
    </citation>
    <scope>NUCLEOTIDE SEQUENCE [LARGE SCALE GENOMIC DNA]</scope>
    <source>
        <strain evidence="1 2">NIIDNTM18</strain>
    </source>
</reference>
<sequence>MLAMAIHGADAGELRTLADDLSRAARRLESVRTVVGQQIGMPLGWRGPDAERFSQQWRYEGSQHLSSAVAGLDDAAAALRRNALEQEVASGAVCVSGPAGSSDAFSAEDLFDTNEFLSTVVGYFETLSGWRLPGPIGHVMTGLGVLGSGGDVADLLGEDTGGRRIVGGLGVGSLVLGLADLAKLPTNPLGLALGVAGGFIEATIPLGNEDYDEVRDMGSHHMFGRDADDLTPAQRDMLSRRYEGPIGVAHMISDKMDTTAEKVKDFFDRLF</sequence>
<dbReference type="Gene3D" id="1.10.287.1060">
    <property type="entry name" value="ESAT-6-like"/>
    <property type="match status" value="1"/>
</dbReference>
<evidence type="ECO:0000313" key="1">
    <source>
        <dbReference type="EMBL" id="BCI53802.1"/>
    </source>
</evidence>
<accession>A0A6S6P6N1</accession>
<gene>
    <name evidence="1" type="ORF">NIIDNTM18_30800</name>
</gene>
<evidence type="ECO:0000313" key="2">
    <source>
        <dbReference type="Proteomes" id="UP000515734"/>
    </source>
</evidence>
<evidence type="ECO:0008006" key="3">
    <source>
        <dbReference type="Google" id="ProtNLM"/>
    </source>
</evidence>
<proteinExistence type="predicted"/>
<organism evidence="1 2">
    <name type="scientific">Mycolicibacterium litorale</name>
    <dbReference type="NCBI Taxonomy" id="758802"/>
    <lineage>
        <taxon>Bacteria</taxon>
        <taxon>Bacillati</taxon>
        <taxon>Actinomycetota</taxon>
        <taxon>Actinomycetes</taxon>
        <taxon>Mycobacteriales</taxon>
        <taxon>Mycobacteriaceae</taxon>
        <taxon>Mycolicibacterium</taxon>
    </lineage>
</organism>
<dbReference type="AlphaFoldDB" id="A0A6S6P6N1"/>
<dbReference type="EMBL" id="AP023287">
    <property type="protein sequence ID" value="BCI53802.1"/>
    <property type="molecule type" value="Genomic_DNA"/>
</dbReference>
<name>A0A6S6P6N1_9MYCO</name>